<sequence>MRKMLRWNCFEDLLSYERLFKLH</sequence>
<evidence type="ECO:0000313" key="2">
    <source>
        <dbReference type="Proteomes" id="UP000009183"/>
    </source>
</evidence>
<dbReference type="Proteomes" id="UP000009183">
    <property type="component" value="Chromosome 6"/>
</dbReference>
<dbReference type="AlphaFoldDB" id="F6GU31"/>
<proteinExistence type="predicted"/>
<dbReference type="PaxDb" id="29760-VIT_06s0004g02440.t01"/>
<protein>
    <submittedName>
        <fullName evidence="1">Uncharacterized protein</fullName>
    </submittedName>
</protein>
<gene>
    <name evidence="1" type="ordered locus">VIT_06s0004g02440</name>
</gene>
<accession>F6GU31</accession>
<keyword evidence="2" id="KW-1185">Reference proteome</keyword>
<evidence type="ECO:0000313" key="1">
    <source>
        <dbReference type="EMBL" id="CCB43695.1"/>
    </source>
</evidence>
<dbReference type="EMBL" id="FN594951">
    <property type="protein sequence ID" value="CCB43695.1"/>
    <property type="molecule type" value="Genomic_DNA"/>
</dbReference>
<reference evidence="2" key="1">
    <citation type="journal article" date="2007" name="Nature">
        <title>The grapevine genome sequence suggests ancestral hexaploidization in major angiosperm phyla.</title>
        <authorList>
            <consortium name="The French-Italian Public Consortium for Grapevine Genome Characterization."/>
            <person name="Jaillon O."/>
            <person name="Aury J.-M."/>
            <person name="Noel B."/>
            <person name="Policriti A."/>
            <person name="Clepet C."/>
            <person name="Casagrande A."/>
            <person name="Choisne N."/>
            <person name="Aubourg S."/>
            <person name="Vitulo N."/>
            <person name="Jubin C."/>
            <person name="Vezzi A."/>
            <person name="Legeai F."/>
            <person name="Hugueney P."/>
            <person name="Dasilva C."/>
            <person name="Horner D."/>
            <person name="Mica E."/>
            <person name="Jublot D."/>
            <person name="Poulain J."/>
            <person name="Bruyere C."/>
            <person name="Billault A."/>
            <person name="Segurens B."/>
            <person name="Gouyvenoux M."/>
            <person name="Ugarte E."/>
            <person name="Cattonaro F."/>
            <person name="Anthouard V."/>
            <person name="Vico V."/>
            <person name="Del Fabbro C."/>
            <person name="Alaux M."/>
            <person name="Di Gaspero G."/>
            <person name="Dumas V."/>
            <person name="Felice N."/>
            <person name="Paillard S."/>
            <person name="Juman I."/>
            <person name="Moroldo M."/>
            <person name="Scalabrin S."/>
            <person name="Canaguier A."/>
            <person name="Le Clainche I."/>
            <person name="Malacrida G."/>
            <person name="Durand E."/>
            <person name="Pesole G."/>
            <person name="Laucou V."/>
            <person name="Chatelet P."/>
            <person name="Merdinoglu D."/>
            <person name="Delledonne M."/>
            <person name="Pezzotti M."/>
            <person name="Lecharny A."/>
            <person name="Scarpelli C."/>
            <person name="Artiguenave F."/>
            <person name="Pe M.E."/>
            <person name="Valle G."/>
            <person name="Morgante M."/>
            <person name="Caboche M."/>
            <person name="Adam-Blondon A.-F."/>
            <person name="Weissenbach J."/>
            <person name="Quetier F."/>
            <person name="Wincker P."/>
        </authorList>
    </citation>
    <scope>NUCLEOTIDE SEQUENCE [LARGE SCALE GENOMIC DNA]</scope>
    <source>
        <strain evidence="2">cv. Pinot noir / PN40024</strain>
    </source>
</reference>
<organism evidence="1 2">
    <name type="scientific">Vitis vinifera</name>
    <name type="common">Grape</name>
    <dbReference type="NCBI Taxonomy" id="29760"/>
    <lineage>
        <taxon>Eukaryota</taxon>
        <taxon>Viridiplantae</taxon>
        <taxon>Streptophyta</taxon>
        <taxon>Embryophyta</taxon>
        <taxon>Tracheophyta</taxon>
        <taxon>Spermatophyta</taxon>
        <taxon>Magnoliopsida</taxon>
        <taxon>eudicotyledons</taxon>
        <taxon>Gunneridae</taxon>
        <taxon>Pentapetalae</taxon>
        <taxon>rosids</taxon>
        <taxon>Vitales</taxon>
        <taxon>Vitaceae</taxon>
        <taxon>Viteae</taxon>
        <taxon>Vitis</taxon>
    </lineage>
</organism>
<dbReference type="HOGENOM" id="CLU_3423628_0_0_1"/>
<dbReference type="InParanoid" id="F6GU31"/>
<name>F6GU31_VITVI</name>